<sequence>MIQIIEACERHFNDGYRTIFYNESTGETLSAPLKKPRLNENAVPSIFPGWPTILSSSTSSNSRESPLKKRQRLEQVQI</sequence>
<reference evidence="2" key="1">
    <citation type="journal article" date="2020" name="bioRxiv">
        <title>Chromosome-level reference genome of the European wasp spider Argiope bruennichi: a resource for studies on range expansion and evolutionary adaptation.</title>
        <authorList>
            <person name="Sheffer M.M."/>
            <person name="Hoppe A."/>
            <person name="Krehenwinkel H."/>
            <person name="Uhl G."/>
            <person name="Kuss A.W."/>
            <person name="Jensen L."/>
            <person name="Jensen C."/>
            <person name="Gillespie R.G."/>
            <person name="Hoff K.J."/>
            <person name="Prost S."/>
        </authorList>
    </citation>
    <scope>NUCLEOTIDE SEQUENCE</scope>
</reference>
<evidence type="ECO:0000313" key="3">
    <source>
        <dbReference type="Proteomes" id="UP000807504"/>
    </source>
</evidence>
<feature type="compositionally biased region" description="Low complexity" evidence="1">
    <location>
        <begin position="55"/>
        <end position="64"/>
    </location>
</feature>
<accession>A0A8T0FZN0</accession>
<evidence type="ECO:0000313" key="2">
    <source>
        <dbReference type="EMBL" id="KAF8794343.1"/>
    </source>
</evidence>
<keyword evidence="3" id="KW-1185">Reference proteome</keyword>
<comment type="caution">
    <text evidence="2">The sequence shown here is derived from an EMBL/GenBank/DDBJ whole genome shotgun (WGS) entry which is preliminary data.</text>
</comment>
<protein>
    <submittedName>
        <fullName evidence="2">Uncharacterized protein</fullName>
    </submittedName>
</protein>
<proteinExistence type="predicted"/>
<dbReference type="AlphaFoldDB" id="A0A8T0FZN0"/>
<feature type="region of interest" description="Disordered" evidence="1">
    <location>
        <begin position="55"/>
        <end position="78"/>
    </location>
</feature>
<organism evidence="2 3">
    <name type="scientific">Argiope bruennichi</name>
    <name type="common">Wasp spider</name>
    <name type="synonym">Aranea bruennichi</name>
    <dbReference type="NCBI Taxonomy" id="94029"/>
    <lineage>
        <taxon>Eukaryota</taxon>
        <taxon>Metazoa</taxon>
        <taxon>Ecdysozoa</taxon>
        <taxon>Arthropoda</taxon>
        <taxon>Chelicerata</taxon>
        <taxon>Arachnida</taxon>
        <taxon>Araneae</taxon>
        <taxon>Araneomorphae</taxon>
        <taxon>Entelegynae</taxon>
        <taxon>Araneoidea</taxon>
        <taxon>Araneidae</taxon>
        <taxon>Argiope</taxon>
    </lineage>
</organism>
<reference evidence="2" key="2">
    <citation type="submission" date="2020-06" db="EMBL/GenBank/DDBJ databases">
        <authorList>
            <person name="Sheffer M."/>
        </authorList>
    </citation>
    <scope>NUCLEOTIDE SEQUENCE</scope>
</reference>
<dbReference type="Proteomes" id="UP000807504">
    <property type="component" value="Unassembled WGS sequence"/>
</dbReference>
<dbReference type="EMBL" id="JABXBU010000002">
    <property type="protein sequence ID" value="KAF8794343.1"/>
    <property type="molecule type" value="Genomic_DNA"/>
</dbReference>
<name>A0A8T0FZN0_ARGBR</name>
<evidence type="ECO:0000256" key="1">
    <source>
        <dbReference type="SAM" id="MobiDB-lite"/>
    </source>
</evidence>
<gene>
    <name evidence="2" type="ORF">HNY73_002334</name>
</gene>